<dbReference type="Proteomes" id="UP000294927">
    <property type="component" value="Unassembled WGS sequence"/>
</dbReference>
<name>A0A4R7VWR3_9PSEU</name>
<evidence type="ECO:0000313" key="1">
    <source>
        <dbReference type="EMBL" id="TDV54088.1"/>
    </source>
</evidence>
<dbReference type="EMBL" id="SOCP01000004">
    <property type="protein sequence ID" value="TDV54088.1"/>
    <property type="molecule type" value="Genomic_DNA"/>
</dbReference>
<comment type="caution">
    <text evidence="1">The sequence shown here is derived from an EMBL/GenBank/DDBJ whole genome shotgun (WGS) entry which is preliminary data.</text>
</comment>
<proteinExistence type="predicted"/>
<reference evidence="1 2" key="1">
    <citation type="submission" date="2019-03" db="EMBL/GenBank/DDBJ databases">
        <title>Genomic Encyclopedia of Archaeal and Bacterial Type Strains, Phase II (KMG-II): from individual species to whole genera.</title>
        <authorList>
            <person name="Goeker M."/>
        </authorList>
    </citation>
    <scope>NUCLEOTIDE SEQUENCE [LARGE SCALE GENOMIC DNA]</scope>
    <source>
        <strain evidence="1 2">DSM 45499</strain>
    </source>
</reference>
<dbReference type="OrthoDB" id="3681613at2"/>
<organism evidence="1 2">
    <name type="scientific">Actinophytocola oryzae</name>
    <dbReference type="NCBI Taxonomy" id="502181"/>
    <lineage>
        <taxon>Bacteria</taxon>
        <taxon>Bacillati</taxon>
        <taxon>Actinomycetota</taxon>
        <taxon>Actinomycetes</taxon>
        <taxon>Pseudonocardiales</taxon>
        <taxon>Pseudonocardiaceae</taxon>
    </lineage>
</organism>
<dbReference type="RefSeq" id="WP_133903075.1">
    <property type="nucleotide sequence ID" value="NZ_SOCP01000004.1"/>
</dbReference>
<sequence length="172" mass="19098">MQDDLFSAVDLELPSRPERVLMSLEPESYGLVWQGRKRHEFRRDYPTGRPTAWYVYLNAPVAKLAAVIDLDAPVVDTPRRIADLAEEACEGNGASVYDYLCDLDFGFAIPIRRVREYPGFTAEELAGRLGAFHPPEGYTFVGAHPRLGCVCDSLTADTVARELVVQHPASVS</sequence>
<accession>A0A4R7VWR3</accession>
<evidence type="ECO:0000313" key="2">
    <source>
        <dbReference type="Proteomes" id="UP000294927"/>
    </source>
</evidence>
<dbReference type="AlphaFoldDB" id="A0A4R7VWR3"/>
<keyword evidence="2" id="KW-1185">Reference proteome</keyword>
<gene>
    <name evidence="1" type="ORF">CLV71_104557</name>
</gene>
<protein>
    <submittedName>
        <fullName evidence="1">Putative transcriptional regulator</fullName>
    </submittedName>
</protein>